<proteinExistence type="predicted"/>
<keyword evidence="1" id="KW-1133">Transmembrane helix</keyword>
<dbReference type="EMBL" id="OBQK01000003">
    <property type="protein sequence ID" value="SOC54423.1"/>
    <property type="molecule type" value="Genomic_DNA"/>
</dbReference>
<organism evidence="2 3">
    <name type="scientific">Ornithinimicrobium cerasi</name>
    <dbReference type="NCBI Taxonomy" id="2248773"/>
    <lineage>
        <taxon>Bacteria</taxon>
        <taxon>Bacillati</taxon>
        <taxon>Actinomycetota</taxon>
        <taxon>Actinomycetes</taxon>
        <taxon>Micrococcales</taxon>
        <taxon>Ornithinimicrobiaceae</taxon>
        <taxon>Ornithinimicrobium</taxon>
    </lineage>
</organism>
<name>A0A285VKB7_9MICO</name>
<reference evidence="3" key="1">
    <citation type="submission" date="2017-08" db="EMBL/GenBank/DDBJ databases">
        <authorList>
            <person name="Varghese N."/>
            <person name="Submissions S."/>
        </authorList>
    </citation>
    <scope>NUCLEOTIDE SEQUENCE [LARGE SCALE GENOMIC DNA]</scope>
    <source>
        <strain evidence="3">USBA17B2</strain>
    </source>
</reference>
<evidence type="ECO:0000313" key="3">
    <source>
        <dbReference type="Proteomes" id="UP000219688"/>
    </source>
</evidence>
<dbReference type="Proteomes" id="UP000219688">
    <property type="component" value="Unassembled WGS sequence"/>
</dbReference>
<sequence>MRATADRLPWLAVLLTLATAVVLLLGPLWSTAEGENPLERPSGVDLDAVLLLGLPTVVVLASLAVALAGRRRLVIGALALLVLGYAVLRAPAPLPVWFLPSLLATAGGYAVLLASRRTARTAPDLR</sequence>
<keyword evidence="1" id="KW-0472">Membrane</keyword>
<protein>
    <submittedName>
        <fullName evidence="2">Uncharacterized protein</fullName>
    </submittedName>
</protein>
<evidence type="ECO:0000313" key="2">
    <source>
        <dbReference type="EMBL" id="SOC54423.1"/>
    </source>
</evidence>
<gene>
    <name evidence="2" type="ORF">SAMN05421879_103118</name>
</gene>
<keyword evidence="1" id="KW-0812">Transmembrane</keyword>
<dbReference type="AlphaFoldDB" id="A0A285VKB7"/>
<keyword evidence="3" id="KW-1185">Reference proteome</keyword>
<feature type="transmembrane region" description="Helical" evidence="1">
    <location>
        <begin position="73"/>
        <end position="90"/>
    </location>
</feature>
<evidence type="ECO:0000256" key="1">
    <source>
        <dbReference type="SAM" id="Phobius"/>
    </source>
</evidence>
<feature type="transmembrane region" description="Helical" evidence="1">
    <location>
        <begin position="46"/>
        <end position="66"/>
    </location>
</feature>
<feature type="transmembrane region" description="Helical" evidence="1">
    <location>
        <begin position="96"/>
        <end position="114"/>
    </location>
</feature>
<accession>A0A285VKB7</accession>
<dbReference type="RefSeq" id="WP_097187476.1">
    <property type="nucleotide sequence ID" value="NZ_OBQK01000003.1"/>
</dbReference>